<dbReference type="EMBL" id="KN838537">
    <property type="protein sequence ID" value="KIK09714.1"/>
    <property type="molecule type" value="Genomic_DNA"/>
</dbReference>
<reference evidence="3 4" key="1">
    <citation type="submission" date="2014-04" db="EMBL/GenBank/DDBJ databases">
        <authorList>
            <consortium name="DOE Joint Genome Institute"/>
            <person name="Kuo A."/>
            <person name="Kohler A."/>
            <person name="Nagy L.G."/>
            <person name="Floudas D."/>
            <person name="Copeland A."/>
            <person name="Barry K.W."/>
            <person name="Cichocki N."/>
            <person name="Veneault-Fourrey C."/>
            <person name="LaButti K."/>
            <person name="Lindquist E.A."/>
            <person name="Lipzen A."/>
            <person name="Lundell T."/>
            <person name="Morin E."/>
            <person name="Murat C."/>
            <person name="Sun H."/>
            <person name="Tunlid A."/>
            <person name="Henrissat B."/>
            <person name="Grigoriev I.V."/>
            <person name="Hibbett D.S."/>
            <person name="Martin F."/>
            <person name="Nordberg H.P."/>
            <person name="Cantor M.N."/>
            <person name="Hua S.X."/>
        </authorList>
    </citation>
    <scope>NUCLEOTIDE SEQUENCE [LARGE SCALE GENOMIC DNA]</scope>
    <source>
        <strain evidence="3 4">LaAM-08-1</strain>
    </source>
</reference>
<dbReference type="OrthoDB" id="2562239at2759"/>
<feature type="transmembrane region" description="Helical" evidence="2">
    <location>
        <begin position="266"/>
        <end position="284"/>
    </location>
</feature>
<evidence type="ECO:0000256" key="2">
    <source>
        <dbReference type="SAM" id="Phobius"/>
    </source>
</evidence>
<sequence>MTFPTPVGGTPLPVDFAPSVLFAVLYGILAPFAIFRFWQRRTRTTLLISTLAFAIERIVVFSLRAVAARNETRRMSKGLATYLQISFGMGFVGIANDLVKLLRCLLVNSTFGSDTYDQSPAAATKECYIPKPPEGTPDNPRQRFLARRFADFSNLAFLSATVPGIVANINYGNLIHNDHQSDANRTFKLRYASCGVAFFLLIVLACAATWSRLKQPRTSKRACWTIALMTSLTGTIAIYRLSVMYHTTTSWTSTGPGTLNSSGAKAAFYIFHVLPEWLASVALFSTSVRKAFGTGLVGDWRFRDETPAERQTRMEKQAKKAEKKKEKLGSYEMTIEPKV</sequence>
<feature type="transmembrane region" description="Helical" evidence="2">
    <location>
        <begin position="149"/>
        <end position="169"/>
    </location>
</feature>
<feature type="transmembrane region" description="Helical" evidence="2">
    <location>
        <begin position="45"/>
        <end position="67"/>
    </location>
</feature>
<evidence type="ECO:0000313" key="3">
    <source>
        <dbReference type="EMBL" id="KIK09714.1"/>
    </source>
</evidence>
<proteinExistence type="predicted"/>
<feature type="region of interest" description="Disordered" evidence="1">
    <location>
        <begin position="307"/>
        <end position="327"/>
    </location>
</feature>
<protein>
    <submittedName>
        <fullName evidence="3">Uncharacterized protein</fullName>
    </submittedName>
</protein>
<evidence type="ECO:0000256" key="1">
    <source>
        <dbReference type="SAM" id="MobiDB-lite"/>
    </source>
</evidence>
<organism evidence="3 4">
    <name type="scientific">Laccaria amethystina LaAM-08-1</name>
    <dbReference type="NCBI Taxonomy" id="1095629"/>
    <lineage>
        <taxon>Eukaryota</taxon>
        <taxon>Fungi</taxon>
        <taxon>Dikarya</taxon>
        <taxon>Basidiomycota</taxon>
        <taxon>Agaricomycotina</taxon>
        <taxon>Agaricomycetes</taxon>
        <taxon>Agaricomycetidae</taxon>
        <taxon>Agaricales</taxon>
        <taxon>Agaricineae</taxon>
        <taxon>Hydnangiaceae</taxon>
        <taxon>Laccaria</taxon>
    </lineage>
</organism>
<feature type="transmembrane region" description="Helical" evidence="2">
    <location>
        <begin position="222"/>
        <end position="246"/>
    </location>
</feature>
<evidence type="ECO:0000313" key="4">
    <source>
        <dbReference type="Proteomes" id="UP000054477"/>
    </source>
</evidence>
<gene>
    <name evidence="3" type="ORF">K443DRAFT_671038</name>
</gene>
<reference evidence="4" key="2">
    <citation type="submission" date="2015-01" db="EMBL/GenBank/DDBJ databases">
        <title>Evolutionary Origins and Diversification of the Mycorrhizal Mutualists.</title>
        <authorList>
            <consortium name="DOE Joint Genome Institute"/>
            <consortium name="Mycorrhizal Genomics Consortium"/>
            <person name="Kohler A."/>
            <person name="Kuo A."/>
            <person name="Nagy L.G."/>
            <person name="Floudas D."/>
            <person name="Copeland A."/>
            <person name="Barry K.W."/>
            <person name="Cichocki N."/>
            <person name="Veneault-Fourrey C."/>
            <person name="LaButti K."/>
            <person name="Lindquist E.A."/>
            <person name="Lipzen A."/>
            <person name="Lundell T."/>
            <person name="Morin E."/>
            <person name="Murat C."/>
            <person name="Riley R."/>
            <person name="Ohm R."/>
            <person name="Sun H."/>
            <person name="Tunlid A."/>
            <person name="Henrissat B."/>
            <person name="Grigoriev I.V."/>
            <person name="Hibbett D.S."/>
            <person name="Martin F."/>
        </authorList>
    </citation>
    <scope>NUCLEOTIDE SEQUENCE [LARGE SCALE GENOMIC DNA]</scope>
    <source>
        <strain evidence="4">LaAM-08-1</strain>
    </source>
</reference>
<accession>A0A0C9Y6T0</accession>
<keyword evidence="2" id="KW-0812">Transmembrane</keyword>
<keyword evidence="2" id="KW-0472">Membrane</keyword>
<feature type="transmembrane region" description="Helical" evidence="2">
    <location>
        <begin position="79"/>
        <end position="99"/>
    </location>
</feature>
<feature type="transmembrane region" description="Helical" evidence="2">
    <location>
        <begin position="189"/>
        <end position="210"/>
    </location>
</feature>
<keyword evidence="2" id="KW-1133">Transmembrane helix</keyword>
<dbReference type="Proteomes" id="UP000054477">
    <property type="component" value="Unassembled WGS sequence"/>
</dbReference>
<keyword evidence="4" id="KW-1185">Reference proteome</keyword>
<feature type="transmembrane region" description="Helical" evidence="2">
    <location>
        <begin position="20"/>
        <end position="38"/>
    </location>
</feature>
<dbReference type="HOGENOM" id="CLU_060803_0_0_1"/>
<name>A0A0C9Y6T0_9AGAR</name>
<dbReference type="AlphaFoldDB" id="A0A0C9Y6T0"/>